<accession>A0ABW6KQW1</accession>
<dbReference type="RefSeq" id="WP_388343298.1">
    <property type="nucleotide sequence ID" value="NZ_JBIAFJ010000002.1"/>
</dbReference>
<evidence type="ECO:0000313" key="2">
    <source>
        <dbReference type="Proteomes" id="UP001601197"/>
    </source>
</evidence>
<sequence>MLRYVLVGGIREHFCCSAAVIQSKALACTCARASKRLVGQKGDTVLDAAQLAQEITPYIVTAVSAYGTAVFTRAEDAAADATVSFGQRLLSRLTGRGTAPSDLSNEQEAVLSAANDLAMDLGDADLVAFLRLQIRRLLNADPELAAEIAAMPRPAQADGDHIEFHGTIHGPVLGKGSQTNHFGAREQ</sequence>
<evidence type="ECO:0000313" key="1">
    <source>
        <dbReference type="EMBL" id="MFE9168838.1"/>
    </source>
</evidence>
<name>A0ABW6KQW1_9ACTN</name>
<protein>
    <submittedName>
        <fullName evidence="1">Uncharacterized protein</fullName>
    </submittedName>
</protein>
<keyword evidence="2" id="KW-1185">Reference proteome</keyword>
<dbReference type="EMBL" id="JBIAFJ010000002">
    <property type="protein sequence ID" value="MFE9168838.1"/>
    <property type="molecule type" value="Genomic_DNA"/>
</dbReference>
<proteinExistence type="predicted"/>
<organism evidence="1 2">
    <name type="scientific">Streptomyces kebangsaanensis</name>
    <dbReference type="NCBI Taxonomy" id="864058"/>
    <lineage>
        <taxon>Bacteria</taxon>
        <taxon>Bacillati</taxon>
        <taxon>Actinomycetota</taxon>
        <taxon>Actinomycetes</taxon>
        <taxon>Kitasatosporales</taxon>
        <taxon>Streptomycetaceae</taxon>
        <taxon>Streptomyces</taxon>
    </lineage>
</organism>
<gene>
    <name evidence="1" type="ORF">ACFYNZ_04800</name>
</gene>
<reference evidence="1 2" key="1">
    <citation type="submission" date="2024-10" db="EMBL/GenBank/DDBJ databases">
        <title>The Natural Products Discovery Center: Release of the First 8490 Sequenced Strains for Exploring Actinobacteria Biosynthetic Diversity.</title>
        <authorList>
            <person name="Kalkreuter E."/>
            <person name="Kautsar S.A."/>
            <person name="Yang D."/>
            <person name="Bader C.D."/>
            <person name="Teijaro C.N."/>
            <person name="Fluegel L."/>
            <person name="Davis C.M."/>
            <person name="Simpson J.R."/>
            <person name="Lauterbach L."/>
            <person name="Steele A.D."/>
            <person name="Gui C."/>
            <person name="Meng S."/>
            <person name="Li G."/>
            <person name="Viehrig K."/>
            <person name="Ye F."/>
            <person name="Su P."/>
            <person name="Kiefer A.F."/>
            <person name="Nichols A."/>
            <person name="Cepeda A.J."/>
            <person name="Yan W."/>
            <person name="Fan B."/>
            <person name="Jiang Y."/>
            <person name="Adhikari A."/>
            <person name="Zheng C.-J."/>
            <person name="Schuster L."/>
            <person name="Cowan T.M."/>
            <person name="Smanski M.J."/>
            <person name="Chevrette M.G."/>
            <person name="De Carvalho L.P.S."/>
            <person name="Shen B."/>
        </authorList>
    </citation>
    <scope>NUCLEOTIDE SEQUENCE [LARGE SCALE GENOMIC DNA]</scope>
    <source>
        <strain evidence="1 2">NPDC007147</strain>
    </source>
</reference>
<dbReference type="Proteomes" id="UP001601197">
    <property type="component" value="Unassembled WGS sequence"/>
</dbReference>
<comment type="caution">
    <text evidence="1">The sequence shown here is derived from an EMBL/GenBank/DDBJ whole genome shotgun (WGS) entry which is preliminary data.</text>
</comment>